<keyword evidence="2 7" id="KW-0328">Glycosyltransferase</keyword>
<evidence type="ECO:0000259" key="5">
    <source>
        <dbReference type="Pfam" id="PF05157"/>
    </source>
</evidence>
<evidence type="ECO:0000313" key="7">
    <source>
        <dbReference type="EMBL" id="MBW4331984.1"/>
    </source>
</evidence>
<evidence type="ECO:0000256" key="4">
    <source>
        <dbReference type="SAM" id="Phobius"/>
    </source>
</evidence>
<gene>
    <name evidence="7" type="ORF">KY084_14020</name>
</gene>
<keyword evidence="8" id="KW-1185">Reference proteome</keyword>
<feature type="transmembrane region" description="Helical" evidence="4">
    <location>
        <begin position="539"/>
        <end position="562"/>
    </location>
</feature>
<dbReference type="RefSeq" id="WP_219239111.1">
    <property type="nucleotide sequence ID" value="NZ_JAHWZX010000016.1"/>
</dbReference>
<dbReference type="Pfam" id="PF05157">
    <property type="entry name" value="MshEN"/>
    <property type="match status" value="1"/>
</dbReference>
<comment type="caution">
    <text evidence="7">The sequence shown here is derived from an EMBL/GenBank/DDBJ whole genome shotgun (WGS) entry which is preliminary data.</text>
</comment>
<reference evidence="7 8" key="1">
    <citation type="submission" date="2021-07" db="EMBL/GenBank/DDBJ databases">
        <title>Stakelama flava sp. nov., a novel endophytic bacterium isolated from branch of Kandelia candel.</title>
        <authorList>
            <person name="Tuo L."/>
        </authorList>
    </citation>
    <scope>NUCLEOTIDE SEQUENCE [LARGE SCALE GENOMIC DNA]</scope>
    <source>
        <strain evidence="7 8">CBK3Z-3</strain>
    </source>
</reference>
<dbReference type="InterPro" id="IPR007831">
    <property type="entry name" value="T2SS_GspE_N"/>
</dbReference>
<dbReference type="Pfam" id="PF13632">
    <property type="entry name" value="Glyco_trans_2_3"/>
    <property type="match status" value="1"/>
</dbReference>
<feature type="domain" description="Type II secretion system protein GspE N-terminal" evidence="5">
    <location>
        <begin position="63"/>
        <end position="147"/>
    </location>
</feature>
<proteinExistence type="inferred from homology"/>
<dbReference type="PANTHER" id="PTHR43630:SF1">
    <property type="entry name" value="POLY-BETA-1,6-N-ACETYL-D-GLUCOSAMINE SYNTHASE"/>
    <property type="match status" value="1"/>
</dbReference>
<evidence type="ECO:0000313" key="8">
    <source>
        <dbReference type="Proteomes" id="UP001197214"/>
    </source>
</evidence>
<feature type="domain" description="Glycosyltransferase 2-like" evidence="6">
    <location>
        <begin position="332"/>
        <end position="523"/>
    </location>
</feature>
<keyword evidence="4" id="KW-1133">Transmembrane helix</keyword>
<organism evidence="7 8">
    <name type="scientific">Stakelama flava</name>
    <dbReference type="NCBI Taxonomy" id="2860338"/>
    <lineage>
        <taxon>Bacteria</taxon>
        <taxon>Pseudomonadati</taxon>
        <taxon>Pseudomonadota</taxon>
        <taxon>Alphaproteobacteria</taxon>
        <taxon>Sphingomonadales</taxon>
        <taxon>Sphingomonadaceae</taxon>
        <taxon>Stakelama</taxon>
    </lineage>
</organism>
<dbReference type="PANTHER" id="PTHR43630">
    <property type="entry name" value="POLY-BETA-1,6-N-ACETYL-D-GLUCOSAMINE SYNTHASE"/>
    <property type="match status" value="1"/>
</dbReference>
<dbReference type="Proteomes" id="UP001197214">
    <property type="component" value="Unassembled WGS sequence"/>
</dbReference>
<feature type="transmembrane region" description="Helical" evidence="4">
    <location>
        <begin position="196"/>
        <end position="220"/>
    </location>
</feature>
<protein>
    <submittedName>
        <fullName evidence="7">Glycosyltransferase</fullName>
        <ecNumber evidence="7">2.4.-.-</ecNumber>
    </submittedName>
</protein>
<evidence type="ECO:0000256" key="3">
    <source>
        <dbReference type="ARBA" id="ARBA00022679"/>
    </source>
</evidence>
<dbReference type="CDD" id="cd06427">
    <property type="entry name" value="CESA_like_2"/>
    <property type="match status" value="1"/>
</dbReference>
<comment type="similarity">
    <text evidence="1">Belongs to the glycosyltransferase 2 family.</text>
</comment>
<dbReference type="EC" id="2.4.-.-" evidence="7"/>
<keyword evidence="3 7" id="KW-0808">Transferase</keyword>
<keyword evidence="4" id="KW-0812">Transmembrane</keyword>
<name>A0ABS6XQ25_9SPHN</name>
<accession>A0ABS6XQ25</accession>
<sequence>MAELTASDSWTGDFLAEQGLITLAQLNEASSLALRWGTSLPDVLLARAWIDADTYYATLAARFGMEYVQLTDVPPDPALLREDEVADYMRELTAPWRVLDGRLHIATARPGPEAIVYIREHWGPDVALVVTTKPDLQRAVQDVFSERFSHAAVFDLAERDPVMSAQTVFTPRQLIAGWAALTVTALALAVRPVATLIVLNLLMSLFYLGNFLFKAVLIWAGGSQQHVRAREIESAVRMLRDEDLPIYTVLVPMFREPDVLPILANALRKLDYPTSKLDIKIVLEEGDHETIDAAVRLGLEGIFEIIRVPPSQPQTKPKACNYAFRFARGDYLVIFDAEDKPEPDQLKKVVVAFNQAPDSVACVQCRLNYYNRDENWLTRMFTLDYSLWFDLMLPGLERLRVPIPLGGTSNHFRMDVLRELHAWDPFNVTEDADLGIRMTQKGYEVRLVESTTFEEANVSQTNWVRQRSRWIKGYMQTFLVHIRRPVHLMRTIGPLGVLGFTFFIGGTMLSGLLNPIFWGIFALWAVTQTAALDNLFPPILLYLALFNLLAGNGLFMFLMMLAPFRRNWLQLTPFSLTVIWYWALMSIAAWKGAWQLVSKPFYWEKTNHGLSKHTAHEVALAVQEQQAA</sequence>
<evidence type="ECO:0000256" key="2">
    <source>
        <dbReference type="ARBA" id="ARBA00022676"/>
    </source>
</evidence>
<evidence type="ECO:0000259" key="6">
    <source>
        <dbReference type="Pfam" id="PF13632"/>
    </source>
</evidence>
<dbReference type="GO" id="GO:0016757">
    <property type="term" value="F:glycosyltransferase activity"/>
    <property type="evidence" value="ECO:0007669"/>
    <property type="project" value="UniProtKB-KW"/>
</dbReference>
<feature type="transmembrane region" description="Helical" evidence="4">
    <location>
        <begin position="568"/>
        <end position="590"/>
    </location>
</feature>
<feature type="transmembrane region" description="Helical" evidence="4">
    <location>
        <begin position="515"/>
        <end position="532"/>
    </location>
</feature>
<dbReference type="EMBL" id="JAHWZX010000016">
    <property type="protein sequence ID" value="MBW4331984.1"/>
    <property type="molecule type" value="Genomic_DNA"/>
</dbReference>
<feature type="transmembrane region" description="Helical" evidence="4">
    <location>
        <begin position="173"/>
        <end position="190"/>
    </location>
</feature>
<evidence type="ECO:0000256" key="1">
    <source>
        <dbReference type="ARBA" id="ARBA00006739"/>
    </source>
</evidence>
<dbReference type="InterPro" id="IPR001173">
    <property type="entry name" value="Glyco_trans_2-like"/>
</dbReference>
<keyword evidence="4" id="KW-0472">Membrane</keyword>